<dbReference type="PANTHER" id="PTHR33476">
    <property type="entry name" value="EMB|CAB62613.1"/>
    <property type="match status" value="1"/>
</dbReference>
<dbReference type="Proteomes" id="UP001163823">
    <property type="component" value="Chromosome 4"/>
</dbReference>
<feature type="chain" id="PRO_5042077764" evidence="3">
    <location>
        <begin position="19"/>
        <end position="428"/>
    </location>
</feature>
<dbReference type="PANTHER" id="PTHR33476:SF4">
    <property type="entry name" value="POLAR LOCALIZATION DURING ASYMMETRIC DIVISION AND PROTEIN"/>
    <property type="match status" value="1"/>
</dbReference>
<keyword evidence="1" id="KW-0175">Coiled coil</keyword>
<dbReference type="EMBL" id="JARAOO010000004">
    <property type="protein sequence ID" value="KAJ7972431.1"/>
    <property type="molecule type" value="Genomic_DNA"/>
</dbReference>
<evidence type="ECO:0000313" key="5">
    <source>
        <dbReference type="Proteomes" id="UP001163823"/>
    </source>
</evidence>
<evidence type="ECO:0000256" key="1">
    <source>
        <dbReference type="SAM" id="Coils"/>
    </source>
</evidence>
<comment type="caution">
    <text evidence="4">The sequence shown here is derived from an EMBL/GenBank/DDBJ whole genome shotgun (WGS) entry which is preliminary data.</text>
</comment>
<gene>
    <name evidence="4" type="ORF">O6P43_010321</name>
</gene>
<name>A0AAD7Q079_QUISA</name>
<feature type="compositionally biased region" description="Polar residues" evidence="2">
    <location>
        <begin position="397"/>
        <end position="412"/>
    </location>
</feature>
<evidence type="ECO:0000313" key="4">
    <source>
        <dbReference type="EMBL" id="KAJ7972431.1"/>
    </source>
</evidence>
<sequence length="428" mass="47378">MWQVLLTAAIAGSTGLVAKNLFSSSNADPSIVKEETKKCDDNNDDPQHSFENMNPSDLLSQPLVVPNGFYESGFDSNSDIQDGIFTFSSSEYPGGDGLIKKLRKKSRTRCPGYGSKKGVGVVEKVEQKCSRAEVPLEQKKSGRRFTVCLKRRKTNKTQSGKAGFCSSKDNSLFGWGLGIGIMYMMSTGKSEISKLNKAMDETAGVVEELKSELHRRKSSRRQKILNSVDNINKSNSRVRDSNNKVTSLSGSDDGKCGSSVLTEEPDPQVLEMDQLEAELESELQKLPWCAMEAPCDEEMRLNLHEIEGSDKGFHETEGPISKSCQIHGVLPSELDQKLSHLLIERQEDQIGELESELHLAQSKLLEKEAELHALKDCVRRLTKFSISTVSDDETENHANQEGISGWNYNKVDSGSKHSVVGMKRPIDS</sequence>
<evidence type="ECO:0000256" key="2">
    <source>
        <dbReference type="SAM" id="MobiDB-lite"/>
    </source>
</evidence>
<evidence type="ECO:0000256" key="3">
    <source>
        <dbReference type="SAM" id="SignalP"/>
    </source>
</evidence>
<feature type="coiled-coil region" evidence="1">
    <location>
        <begin position="343"/>
        <end position="370"/>
    </location>
</feature>
<organism evidence="4 5">
    <name type="scientific">Quillaja saponaria</name>
    <name type="common">Soap bark tree</name>
    <dbReference type="NCBI Taxonomy" id="32244"/>
    <lineage>
        <taxon>Eukaryota</taxon>
        <taxon>Viridiplantae</taxon>
        <taxon>Streptophyta</taxon>
        <taxon>Embryophyta</taxon>
        <taxon>Tracheophyta</taxon>
        <taxon>Spermatophyta</taxon>
        <taxon>Magnoliopsida</taxon>
        <taxon>eudicotyledons</taxon>
        <taxon>Gunneridae</taxon>
        <taxon>Pentapetalae</taxon>
        <taxon>rosids</taxon>
        <taxon>fabids</taxon>
        <taxon>Fabales</taxon>
        <taxon>Quillajaceae</taxon>
        <taxon>Quillaja</taxon>
    </lineage>
</organism>
<dbReference type="KEGG" id="qsa:O6P43_010321"/>
<dbReference type="AlphaFoldDB" id="A0AAD7Q079"/>
<dbReference type="InterPro" id="IPR040348">
    <property type="entry name" value="POLAR-like"/>
</dbReference>
<keyword evidence="3" id="KW-0732">Signal</keyword>
<proteinExistence type="predicted"/>
<reference evidence="4" key="1">
    <citation type="journal article" date="2023" name="Science">
        <title>Elucidation of the pathway for biosynthesis of saponin adjuvants from the soapbark tree.</title>
        <authorList>
            <person name="Reed J."/>
            <person name="Orme A."/>
            <person name="El-Demerdash A."/>
            <person name="Owen C."/>
            <person name="Martin L.B.B."/>
            <person name="Misra R.C."/>
            <person name="Kikuchi S."/>
            <person name="Rejzek M."/>
            <person name="Martin A.C."/>
            <person name="Harkess A."/>
            <person name="Leebens-Mack J."/>
            <person name="Louveau T."/>
            <person name="Stephenson M.J."/>
            <person name="Osbourn A."/>
        </authorList>
    </citation>
    <scope>NUCLEOTIDE SEQUENCE</scope>
    <source>
        <strain evidence="4">S10</strain>
    </source>
</reference>
<keyword evidence="5" id="KW-1185">Reference proteome</keyword>
<dbReference type="GO" id="GO:0008356">
    <property type="term" value="P:asymmetric cell division"/>
    <property type="evidence" value="ECO:0007669"/>
    <property type="project" value="InterPro"/>
</dbReference>
<feature type="region of interest" description="Disordered" evidence="2">
    <location>
        <begin position="231"/>
        <end position="264"/>
    </location>
</feature>
<protein>
    <submittedName>
        <fullName evidence="4">POLAR LOCALIZATION DURING ASYMMETRIC DIVISION AND protein</fullName>
    </submittedName>
</protein>
<feature type="signal peptide" evidence="3">
    <location>
        <begin position="1"/>
        <end position="18"/>
    </location>
</feature>
<accession>A0AAD7Q079</accession>
<feature type="region of interest" description="Disordered" evidence="2">
    <location>
        <begin position="389"/>
        <end position="428"/>
    </location>
</feature>